<dbReference type="SUPFAM" id="SSF52743">
    <property type="entry name" value="Subtilisin-like"/>
    <property type="match status" value="1"/>
</dbReference>
<evidence type="ECO:0000313" key="8">
    <source>
        <dbReference type="Proteomes" id="UP000198546"/>
    </source>
</evidence>
<evidence type="ECO:0000256" key="2">
    <source>
        <dbReference type="ARBA" id="ARBA00022670"/>
    </source>
</evidence>
<evidence type="ECO:0000256" key="3">
    <source>
        <dbReference type="ARBA" id="ARBA00022801"/>
    </source>
</evidence>
<organism evidence="7 8">
    <name type="scientific">Auraticoccus monumenti</name>
    <dbReference type="NCBI Taxonomy" id="675864"/>
    <lineage>
        <taxon>Bacteria</taxon>
        <taxon>Bacillati</taxon>
        <taxon>Actinomycetota</taxon>
        <taxon>Actinomycetes</taxon>
        <taxon>Propionibacteriales</taxon>
        <taxon>Propionibacteriaceae</taxon>
        <taxon>Auraticoccus</taxon>
    </lineage>
</organism>
<dbReference type="EMBL" id="LT629688">
    <property type="protein sequence ID" value="SDE29170.1"/>
    <property type="molecule type" value="Genomic_DNA"/>
</dbReference>
<dbReference type="GO" id="GO:0004252">
    <property type="term" value="F:serine-type endopeptidase activity"/>
    <property type="evidence" value="ECO:0007669"/>
    <property type="project" value="UniProtKB-UniRule"/>
</dbReference>
<protein>
    <recommendedName>
        <fullName evidence="6">Peptidase S8/S53 domain-containing protein</fullName>
    </recommendedName>
</protein>
<dbReference type="InterPro" id="IPR050131">
    <property type="entry name" value="Peptidase_S8_subtilisin-like"/>
</dbReference>
<reference evidence="7 8" key="1">
    <citation type="submission" date="2016-10" db="EMBL/GenBank/DDBJ databases">
        <authorList>
            <person name="de Groot N.N."/>
        </authorList>
    </citation>
    <scope>NUCLEOTIDE SEQUENCE [LARGE SCALE GENOMIC DNA]</scope>
    <source>
        <strain evidence="7 8">MON 2.2</strain>
    </source>
</reference>
<proteinExistence type="inferred from homology"/>
<dbReference type="PROSITE" id="PS51892">
    <property type="entry name" value="SUBTILASE"/>
    <property type="match status" value="1"/>
</dbReference>
<dbReference type="AlphaFoldDB" id="A0A1G7BR94"/>
<keyword evidence="8" id="KW-1185">Reference proteome</keyword>
<dbReference type="InterPro" id="IPR011990">
    <property type="entry name" value="TPR-like_helical_dom_sf"/>
</dbReference>
<keyword evidence="3 5" id="KW-0378">Hydrolase</keyword>
<dbReference type="RefSeq" id="WP_090594699.1">
    <property type="nucleotide sequence ID" value="NZ_LT629688.1"/>
</dbReference>
<name>A0A1G7BR94_9ACTN</name>
<dbReference type="CDD" id="cd00306">
    <property type="entry name" value="Peptidases_S8_S53"/>
    <property type="match status" value="1"/>
</dbReference>
<comment type="similarity">
    <text evidence="1 5">Belongs to the peptidase S8 family.</text>
</comment>
<evidence type="ECO:0000256" key="4">
    <source>
        <dbReference type="ARBA" id="ARBA00022825"/>
    </source>
</evidence>
<dbReference type="InterPro" id="IPR015500">
    <property type="entry name" value="Peptidase_S8_subtilisin-rel"/>
</dbReference>
<evidence type="ECO:0000256" key="5">
    <source>
        <dbReference type="PROSITE-ProRule" id="PRU01240"/>
    </source>
</evidence>
<keyword evidence="4 5" id="KW-0720">Serine protease</keyword>
<dbReference type="SUPFAM" id="SSF48452">
    <property type="entry name" value="TPR-like"/>
    <property type="match status" value="1"/>
</dbReference>
<dbReference type="InterPro" id="IPR000209">
    <property type="entry name" value="Peptidase_S8/S53_dom"/>
</dbReference>
<dbReference type="PANTHER" id="PTHR43806:SF11">
    <property type="entry name" value="CEREVISIN-RELATED"/>
    <property type="match status" value="1"/>
</dbReference>
<accession>A0A1G7BR94</accession>
<feature type="active site" description="Charge relay system" evidence="5">
    <location>
        <position position="57"/>
    </location>
</feature>
<sequence length="456" mass="49374">MLEELDGGIDAVAGMLARYDATADRWDLPATGSFWDAVDIAHRSGRRGAGRTIAVIDGGFDTGVPRLAAQELVWPTEALGRGHGTVVALLTLAVAPRARLLLYPTRVDGRVDEGRVAQALADAVVRGVDMINLSLGDAIPLEATFDFQAFFDPDALWPGMGHDDRLFWSNQRLSQLEYRHWLRLPHSPLTEAAATVVAAGIPLICAAGNRTNHLAVPAVCPDALAVSFIAEIRTVDDAVELAQGGPPTFTSAAFHDVALVQPPDVLGSSFATPLVTGLVALMEDVGDLDAFRDMARLGGMASELFVTRDQADMAPDPRRDSVIADLYQRALDTWPHAEELGPCPACAFFALPTLTDAGLHALNHSHLGRAQTLLRRAFLTNPRSPYAAANLAVATMRQADELDRREARGDVLRLLDEAVTLLQRAVELRPDHPPYRARLDEARHALQNPDGWQMMP</sequence>
<dbReference type="Gene3D" id="1.25.40.10">
    <property type="entry name" value="Tetratricopeptide repeat domain"/>
    <property type="match status" value="1"/>
</dbReference>
<dbReference type="Gene3D" id="3.40.50.200">
    <property type="entry name" value="Peptidase S8/S53 domain"/>
    <property type="match status" value="1"/>
</dbReference>
<gene>
    <name evidence="7" type="ORF">SAMN04489747_3030</name>
</gene>
<dbReference type="PANTHER" id="PTHR43806">
    <property type="entry name" value="PEPTIDASE S8"/>
    <property type="match status" value="1"/>
</dbReference>
<dbReference type="Proteomes" id="UP000198546">
    <property type="component" value="Chromosome i"/>
</dbReference>
<dbReference type="GO" id="GO:0006508">
    <property type="term" value="P:proteolysis"/>
    <property type="evidence" value="ECO:0007669"/>
    <property type="project" value="UniProtKB-KW"/>
</dbReference>
<feature type="active site" description="Charge relay system" evidence="5">
    <location>
        <position position="83"/>
    </location>
</feature>
<evidence type="ECO:0000259" key="6">
    <source>
        <dbReference type="Pfam" id="PF00082"/>
    </source>
</evidence>
<dbReference type="Pfam" id="PF00082">
    <property type="entry name" value="Peptidase_S8"/>
    <property type="match status" value="1"/>
</dbReference>
<evidence type="ECO:0000313" key="7">
    <source>
        <dbReference type="EMBL" id="SDE29170.1"/>
    </source>
</evidence>
<dbReference type="OrthoDB" id="9813435at2"/>
<dbReference type="PRINTS" id="PR00723">
    <property type="entry name" value="SUBTILISIN"/>
</dbReference>
<dbReference type="STRING" id="675864.SAMN04489747_3030"/>
<dbReference type="InterPro" id="IPR036852">
    <property type="entry name" value="Peptidase_S8/S53_dom_sf"/>
</dbReference>
<evidence type="ECO:0000256" key="1">
    <source>
        <dbReference type="ARBA" id="ARBA00011073"/>
    </source>
</evidence>
<feature type="active site" description="Charge relay system" evidence="5">
    <location>
        <position position="269"/>
    </location>
</feature>
<keyword evidence="2 5" id="KW-0645">Protease</keyword>
<feature type="domain" description="Peptidase S8/S53" evidence="6">
    <location>
        <begin position="49"/>
        <end position="282"/>
    </location>
</feature>